<feature type="region of interest" description="Disordered" evidence="1">
    <location>
        <begin position="67"/>
        <end position="139"/>
    </location>
</feature>
<dbReference type="AlphaFoldDB" id="A0A2G9GH74"/>
<accession>A0A2G9GH74</accession>
<name>A0A2G9GH74_9LAMI</name>
<feature type="compositionally biased region" description="Basic and acidic residues" evidence="1">
    <location>
        <begin position="122"/>
        <end position="135"/>
    </location>
</feature>
<proteinExistence type="predicted"/>
<dbReference type="STRING" id="429701.A0A2G9GH74"/>
<feature type="compositionally biased region" description="Polar residues" evidence="1">
    <location>
        <begin position="94"/>
        <end position="105"/>
    </location>
</feature>
<feature type="compositionally biased region" description="Polar residues" evidence="1">
    <location>
        <begin position="14"/>
        <end position="30"/>
    </location>
</feature>
<evidence type="ECO:0000313" key="2">
    <source>
        <dbReference type="EMBL" id="PIN04545.1"/>
    </source>
</evidence>
<evidence type="ECO:0000313" key="3">
    <source>
        <dbReference type="Proteomes" id="UP000231279"/>
    </source>
</evidence>
<organism evidence="2 3">
    <name type="scientific">Handroanthus impetiginosus</name>
    <dbReference type="NCBI Taxonomy" id="429701"/>
    <lineage>
        <taxon>Eukaryota</taxon>
        <taxon>Viridiplantae</taxon>
        <taxon>Streptophyta</taxon>
        <taxon>Embryophyta</taxon>
        <taxon>Tracheophyta</taxon>
        <taxon>Spermatophyta</taxon>
        <taxon>Magnoliopsida</taxon>
        <taxon>eudicotyledons</taxon>
        <taxon>Gunneridae</taxon>
        <taxon>Pentapetalae</taxon>
        <taxon>asterids</taxon>
        <taxon>lamiids</taxon>
        <taxon>Lamiales</taxon>
        <taxon>Bignoniaceae</taxon>
        <taxon>Crescentiina</taxon>
        <taxon>Tabebuia alliance</taxon>
        <taxon>Handroanthus</taxon>
    </lineage>
</organism>
<comment type="caution">
    <text evidence="2">The sequence shown here is derived from an EMBL/GenBank/DDBJ whole genome shotgun (WGS) entry which is preliminary data.</text>
</comment>
<evidence type="ECO:0000256" key="1">
    <source>
        <dbReference type="SAM" id="MobiDB-lite"/>
    </source>
</evidence>
<keyword evidence="3" id="KW-1185">Reference proteome</keyword>
<dbReference type="Proteomes" id="UP000231279">
    <property type="component" value="Unassembled WGS sequence"/>
</dbReference>
<feature type="region of interest" description="Disordered" evidence="1">
    <location>
        <begin position="1"/>
        <end position="51"/>
    </location>
</feature>
<dbReference type="EMBL" id="NKXS01005104">
    <property type="protein sequence ID" value="PIN04545.1"/>
    <property type="molecule type" value="Genomic_DNA"/>
</dbReference>
<protein>
    <submittedName>
        <fullName evidence="2">Uncharacterized protein</fullName>
    </submittedName>
</protein>
<reference evidence="3" key="1">
    <citation type="journal article" date="2018" name="Gigascience">
        <title>Genome assembly of the Pink Ipe (Handroanthus impetiginosus, Bignoniaceae), a highly valued, ecologically keystone Neotropical timber forest tree.</title>
        <authorList>
            <person name="Silva-Junior O.B."/>
            <person name="Grattapaglia D."/>
            <person name="Novaes E."/>
            <person name="Collevatti R.G."/>
        </authorList>
    </citation>
    <scope>NUCLEOTIDE SEQUENCE [LARGE SCALE GENOMIC DNA]</scope>
    <source>
        <strain evidence="3">cv. UFG-1</strain>
    </source>
</reference>
<feature type="region of interest" description="Disordered" evidence="1">
    <location>
        <begin position="315"/>
        <end position="342"/>
    </location>
</feature>
<sequence>MEDEQGDVGPGSSVGASETALSGNFSSETLVENMGSENRAEESYEEGDGGEIMVEVVGSDVYVDGVSGRKEGDFESGEVGDLEGPVWENKEEPVTQNFSENTDISTKGDGSKTGESELGLSELRDGRNDVDKEEVNVSLSESVNVEGGAVSALSSRGVDGSDDEVLRLGIEAMVVSSSAATEPLTVHTEEVTKTIHVVVSEEKMIEDESVDKDSADFVTPETLNHPLEAGVDERVGIAGKDEALPSNDNAASHDHPVVDSAVTHGAANEGHDAQIAASEVCINPTIEGPENVKVDGTESVVEEVGLANATIAGETLATGSPEAGSFKTNAEPANTEELNLAG</sequence>
<gene>
    <name evidence="2" type="ORF">CDL12_22920</name>
</gene>